<gene>
    <name evidence="1" type="ORF">EZS28_047923</name>
</gene>
<dbReference type="EMBL" id="SNRW01032803">
    <property type="protein sequence ID" value="KAA6356549.1"/>
    <property type="molecule type" value="Genomic_DNA"/>
</dbReference>
<proteinExistence type="predicted"/>
<evidence type="ECO:0000313" key="1">
    <source>
        <dbReference type="EMBL" id="KAA6356549.1"/>
    </source>
</evidence>
<reference evidence="1 2" key="1">
    <citation type="submission" date="2019-03" db="EMBL/GenBank/DDBJ databases">
        <title>Single cell metagenomics reveals metabolic interactions within the superorganism composed of flagellate Streblomastix strix and complex community of Bacteroidetes bacteria on its surface.</title>
        <authorList>
            <person name="Treitli S.C."/>
            <person name="Kolisko M."/>
            <person name="Husnik F."/>
            <person name="Keeling P."/>
            <person name="Hampl V."/>
        </authorList>
    </citation>
    <scope>NUCLEOTIDE SEQUENCE [LARGE SCALE GENOMIC DNA]</scope>
    <source>
        <strain evidence="1">ST1C</strain>
    </source>
</reference>
<feature type="non-terminal residue" evidence="1">
    <location>
        <position position="18"/>
    </location>
</feature>
<protein>
    <submittedName>
        <fullName evidence="1">Uncharacterized protein</fullName>
    </submittedName>
</protein>
<organism evidence="1 2">
    <name type="scientific">Streblomastix strix</name>
    <dbReference type="NCBI Taxonomy" id="222440"/>
    <lineage>
        <taxon>Eukaryota</taxon>
        <taxon>Metamonada</taxon>
        <taxon>Preaxostyla</taxon>
        <taxon>Oxymonadida</taxon>
        <taxon>Streblomastigidae</taxon>
        <taxon>Streblomastix</taxon>
    </lineage>
</organism>
<dbReference type="AlphaFoldDB" id="A0A5J4TEJ2"/>
<dbReference type="Proteomes" id="UP000324800">
    <property type="component" value="Unassembled WGS sequence"/>
</dbReference>
<sequence>MGNACAKDAPRPATKATT</sequence>
<accession>A0A5J4TEJ2</accession>
<name>A0A5J4TEJ2_9EUKA</name>
<comment type="caution">
    <text evidence="1">The sequence shown here is derived from an EMBL/GenBank/DDBJ whole genome shotgun (WGS) entry which is preliminary data.</text>
</comment>
<evidence type="ECO:0000313" key="2">
    <source>
        <dbReference type="Proteomes" id="UP000324800"/>
    </source>
</evidence>